<comment type="caution">
    <text evidence="3">The sequence shown here is derived from an EMBL/GenBank/DDBJ whole genome shotgun (WGS) entry which is preliminary data.</text>
</comment>
<dbReference type="OrthoDB" id="6159252at2759"/>
<dbReference type="EMBL" id="RQTK01000004">
    <property type="protein sequence ID" value="RUS91890.1"/>
    <property type="molecule type" value="Genomic_DNA"/>
</dbReference>
<evidence type="ECO:0000313" key="4">
    <source>
        <dbReference type="Proteomes" id="UP000271974"/>
    </source>
</evidence>
<evidence type="ECO:0000259" key="2">
    <source>
        <dbReference type="Pfam" id="PF03288"/>
    </source>
</evidence>
<gene>
    <name evidence="3" type="ORF">EGW08_000292</name>
</gene>
<dbReference type="PANTHER" id="PTHR34415">
    <property type="entry name" value="INTEGRASE CATALYTIC DOMAIN-CONTAINING PROTEIN"/>
    <property type="match status" value="1"/>
</dbReference>
<feature type="region of interest" description="Disordered" evidence="1">
    <location>
        <begin position="251"/>
        <end position="283"/>
    </location>
</feature>
<feature type="domain" description="DNA primase/nucleoside triphosphatase C-terminal" evidence="2">
    <location>
        <begin position="416"/>
        <end position="489"/>
    </location>
</feature>
<dbReference type="Proteomes" id="UP000271974">
    <property type="component" value="Unassembled WGS sequence"/>
</dbReference>
<reference evidence="3 4" key="1">
    <citation type="submission" date="2019-01" db="EMBL/GenBank/DDBJ databases">
        <title>A draft genome assembly of the solar-powered sea slug Elysia chlorotica.</title>
        <authorList>
            <person name="Cai H."/>
            <person name="Li Q."/>
            <person name="Fang X."/>
            <person name="Li J."/>
            <person name="Curtis N.E."/>
            <person name="Altenburger A."/>
            <person name="Shibata T."/>
            <person name="Feng M."/>
            <person name="Maeda T."/>
            <person name="Schwartz J.A."/>
            <person name="Shigenobu S."/>
            <person name="Lundholm N."/>
            <person name="Nishiyama T."/>
            <person name="Yang H."/>
            <person name="Hasebe M."/>
            <person name="Li S."/>
            <person name="Pierce S.K."/>
            <person name="Wang J."/>
        </authorList>
    </citation>
    <scope>NUCLEOTIDE SEQUENCE [LARGE SCALE GENOMIC DNA]</scope>
    <source>
        <strain evidence="3">EC2010</strain>
        <tissue evidence="3">Whole organism of an adult</tissue>
    </source>
</reference>
<evidence type="ECO:0000313" key="3">
    <source>
        <dbReference type="EMBL" id="RUS91890.1"/>
    </source>
</evidence>
<keyword evidence="4" id="KW-1185">Reference proteome</keyword>
<dbReference type="AlphaFoldDB" id="A0A3S1BUH6"/>
<feature type="region of interest" description="Disordered" evidence="1">
    <location>
        <begin position="162"/>
        <end position="187"/>
    </location>
</feature>
<accession>A0A3S1BUH6</accession>
<evidence type="ECO:0000256" key="1">
    <source>
        <dbReference type="SAM" id="MobiDB-lite"/>
    </source>
</evidence>
<protein>
    <recommendedName>
        <fullName evidence="2">DNA primase/nucleoside triphosphatase C-terminal domain-containing protein</fullName>
    </recommendedName>
</protein>
<proteinExistence type="predicted"/>
<sequence>MAQVHYNENLCSESHAEITFIDSSKFSTDQDLNELSILHPYNETENEDTVNRIIYNESIGIDDNEGKSLNLFSEPSLQFTGVAELDKEDEAVRIFHTEDLASETCESRVDFNAVREFNNCLTEGEFICKRVHEVDNSNVPSCRKIREKGNFTCMNSMTLREASTASKSQSSEDPEKQIKPKQPAAPYVDKQVLSTSLSLSQDALRLSASSENLSQTGSSTTNCAIVSGCNGDDESRKNTLLRGMISTPLARSSVSISSVPRQDLSTASVPQDNQESSSKPKSNIANKLDKEIRCLCKHNNGKPCWMLFQEEHLRKERLHHLNMKRETLDLVILAKVAANINREEQTRYCPSKARQRSRVNYLHEGRQICRETFMFIHGICKSRLSALITHYKNKGLTTRVHKNVNTVPKHALSSEDTNNMLDFVRDYANKHCASSFGRKPDSKAGGGLLIMSKDQSKRFVHHKYKTWCSQRGMRAVALRSFQMLWNKHLPYIVVLRGSNKCAVPEAGDDDGTCEFSDSEEHTAEADDSLNCREKSVPPSDSVLNEAVACYSANSTPAVSEPFYVNRGTSTDYVLLPDIDGVHNKRLTNSNTSCLSPSVSDKLPPSEILITIVPSSSTPGERFCYSSEDNVPNDSFLPRSFTPPLAPPEHQSIFIDPNPPSHGIGSVETSDTGSHLLFSHSTPLQSSLISDKDPPIALHGHMQSQPLFTALPSIQTTDPTALLPQSHDLTLPLEVVTLADYQPLLLAQAAGTDNLGQTRDWHPWTPFTSN</sequence>
<dbReference type="STRING" id="188477.A0A3S1BUH6"/>
<organism evidence="3 4">
    <name type="scientific">Elysia chlorotica</name>
    <name type="common">Eastern emerald elysia</name>
    <name type="synonym">Sea slug</name>
    <dbReference type="NCBI Taxonomy" id="188477"/>
    <lineage>
        <taxon>Eukaryota</taxon>
        <taxon>Metazoa</taxon>
        <taxon>Spiralia</taxon>
        <taxon>Lophotrochozoa</taxon>
        <taxon>Mollusca</taxon>
        <taxon>Gastropoda</taxon>
        <taxon>Heterobranchia</taxon>
        <taxon>Euthyneura</taxon>
        <taxon>Panpulmonata</taxon>
        <taxon>Sacoglossa</taxon>
        <taxon>Placobranchoidea</taxon>
        <taxon>Plakobranchidae</taxon>
        <taxon>Elysia</taxon>
    </lineage>
</organism>
<dbReference type="PANTHER" id="PTHR34415:SF1">
    <property type="entry name" value="INTEGRASE CATALYTIC DOMAIN-CONTAINING PROTEIN"/>
    <property type="match status" value="1"/>
</dbReference>
<dbReference type="InterPro" id="IPR004968">
    <property type="entry name" value="DNA_primase/NTPase_C"/>
</dbReference>
<dbReference type="Pfam" id="PF03288">
    <property type="entry name" value="Pox_D5"/>
    <property type="match status" value="1"/>
</dbReference>
<name>A0A3S1BUH6_ELYCH</name>
<feature type="compositionally biased region" description="Polar residues" evidence="1">
    <location>
        <begin position="162"/>
        <end position="171"/>
    </location>
</feature>